<feature type="transmembrane region" description="Helical" evidence="7">
    <location>
        <begin position="412"/>
        <end position="431"/>
    </location>
</feature>
<evidence type="ECO:0000256" key="2">
    <source>
        <dbReference type="ARBA" id="ARBA00022475"/>
    </source>
</evidence>
<feature type="transmembrane region" description="Helical" evidence="7">
    <location>
        <begin position="378"/>
        <end position="400"/>
    </location>
</feature>
<feature type="transmembrane region" description="Helical" evidence="7">
    <location>
        <begin position="194"/>
        <end position="212"/>
    </location>
</feature>
<keyword evidence="4 7" id="KW-1133">Transmembrane helix</keyword>
<name>A0A395LKA8_9SPHN</name>
<feature type="transmembrane region" description="Helical" evidence="7">
    <location>
        <begin position="312"/>
        <end position="329"/>
    </location>
</feature>
<sequence length="512" mass="54261">MSEPGSTAPAEKPPGGTPRDDMAALARGGRTNFFGFLIRLAARIPFLLIAGRLYGDDMLGRFAAALVVIELASQVAVLGQKRGLAQQLSENDDRPPAHIVADGMTLSILTSLAFTGLLLAFPQPMFPNGANGDLSWLLVFTILPFALTEVALAACAYRYDIGATVRSRAVVEPWAISIAAGALFFVVPESGLEVAYVISIIAASVAAFMPVIRHYGLPRGWKPNPTRVFRLAVRNLPLAGADAIEWGTRKLDLAILAQFASPSQVGVYYAVQQVATLPQKLKTSFDPILGPVITAALKVGDRSAIARQVCQVGFWIVAVQAGVALALAIPGEAVMGLLGPDFVSGTGALSILLVAEVVAALAVVSESALIYIARMRNLIISIATIVFQAALTIAFMVAISDYGLPEHWRAPAAALALAIALAGASIAKSMLLGRILGETVSNFRWGLFAAAIPAAVLGWAATQVPEWLELIVGIPAILLTYGTIIWFVGFREEDRVLFRRNLAQDETAPRSS</sequence>
<feature type="transmembrane region" description="Helical" evidence="7">
    <location>
        <begin position="134"/>
        <end position="157"/>
    </location>
</feature>
<keyword evidence="5 7" id="KW-0472">Membrane</keyword>
<keyword evidence="3 7" id="KW-0812">Transmembrane</keyword>
<keyword evidence="2" id="KW-1003">Cell membrane</keyword>
<proteinExistence type="predicted"/>
<dbReference type="AlphaFoldDB" id="A0A395LKA8"/>
<evidence type="ECO:0000256" key="3">
    <source>
        <dbReference type="ARBA" id="ARBA00022692"/>
    </source>
</evidence>
<dbReference type="Proteomes" id="UP000254101">
    <property type="component" value="Unassembled WGS sequence"/>
</dbReference>
<feature type="transmembrane region" description="Helical" evidence="7">
    <location>
        <begin position="443"/>
        <end position="461"/>
    </location>
</feature>
<reference evidence="8 9" key="1">
    <citation type="submission" date="2018-07" db="EMBL/GenBank/DDBJ databases">
        <title>Erythrobacter nanhaiensis sp. nov., a novel member of the genus Erythrobacter isolated from the South China Sea.</title>
        <authorList>
            <person name="Chen X."/>
            <person name="Liu J."/>
        </authorList>
    </citation>
    <scope>NUCLEOTIDE SEQUENCE [LARGE SCALE GENOMIC DNA]</scope>
    <source>
        <strain evidence="8 9">S-5</strain>
    </source>
</reference>
<evidence type="ECO:0000256" key="7">
    <source>
        <dbReference type="SAM" id="Phobius"/>
    </source>
</evidence>
<evidence type="ECO:0000313" key="8">
    <source>
        <dbReference type="EMBL" id="RDS77119.1"/>
    </source>
</evidence>
<feature type="transmembrane region" description="Helical" evidence="7">
    <location>
        <begin position="33"/>
        <end position="53"/>
    </location>
</feature>
<dbReference type="PANTHER" id="PTHR30250">
    <property type="entry name" value="PST FAMILY PREDICTED COLANIC ACID TRANSPORTER"/>
    <property type="match status" value="1"/>
</dbReference>
<feature type="transmembrane region" description="Helical" evidence="7">
    <location>
        <begin position="349"/>
        <end position="371"/>
    </location>
</feature>
<dbReference type="PANTHER" id="PTHR30250:SF11">
    <property type="entry name" value="O-ANTIGEN TRANSPORTER-RELATED"/>
    <property type="match status" value="1"/>
</dbReference>
<feature type="region of interest" description="Disordered" evidence="6">
    <location>
        <begin position="1"/>
        <end position="21"/>
    </location>
</feature>
<evidence type="ECO:0000256" key="4">
    <source>
        <dbReference type="ARBA" id="ARBA00022989"/>
    </source>
</evidence>
<dbReference type="RefSeq" id="WP_115491340.1">
    <property type="nucleotide sequence ID" value="NZ_JACHWW010000001.1"/>
</dbReference>
<dbReference type="InterPro" id="IPR050833">
    <property type="entry name" value="Poly_Biosynth_Transport"/>
</dbReference>
<gene>
    <name evidence="8" type="ORF">DL238_05490</name>
</gene>
<feature type="transmembrane region" description="Helical" evidence="7">
    <location>
        <begin position="467"/>
        <end position="490"/>
    </location>
</feature>
<feature type="transmembrane region" description="Helical" evidence="7">
    <location>
        <begin position="169"/>
        <end position="188"/>
    </location>
</feature>
<keyword evidence="9" id="KW-1185">Reference proteome</keyword>
<evidence type="ECO:0000256" key="6">
    <source>
        <dbReference type="SAM" id="MobiDB-lite"/>
    </source>
</evidence>
<feature type="transmembrane region" description="Helical" evidence="7">
    <location>
        <begin position="99"/>
        <end position="122"/>
    </location>
</feature>
<comment type="subcellular location">
    <subcellularLocation>
        <location evidence="1">Cell membrane</location>
        <topology evidence="1">Multi-pass membrane protein</topology>
    </subcellularLocation>
</comment>
<dbReference type="GO" id="GO:0005886">
    <property type="term" value="C:plasma membrane"/>
    <property type="evidence" value="ECO:0007669"/>
    <property type="project" value="UniProtKB-SubCell"/>
</dbReference>
<feature type="transmembrane region" description="Helical" evidence="7">
    <location>
        <begin position="59"/>
        <end position="78"/>
    </location>
</feature>
<evidence type="ECO:0000313" key="9">
    <source>
        <dbReference type="Proteomes" id="UP000254101"/>
    </source>
</evidence>
<protein>
    <submittedName>
        <fullName evidence="8">Lipopolysaccharide biosynthesis protein</fullName>
    </submittedName>
</protein>
<evidence type="ECO:0000256" key="1">
    <source>
        <dbReference type="ARBA" id="ARBA00004651"/>
    </source>
</evidence>
<evidence type="ECO:0000256" key="5">
    <source>
        <dbReference type="ARBA" id="ARBA00023136"/>
    </source>
</evidence>
<dbReference type="EMBL" id="QRBB01000001">
    <property type="protein sequence ID" value="RDS77119.1"/>
    <property type="molecule type" value="Genomic_DNA"/>
</dbReference>
<accession>A0A395LKA8</accession>
<organism evidence="8 9">
    <name type="scientific">Alteriqipengyuania lutimaris</name>
    <dbReference type="NCBI Taxonomy" id="1538146"/>
    <lineage>
        <taxon>Bacteria</taxon>
        <taxon>Pseudomonadati</taxon>
        <taxon>Pseudomonadota</taxon>
        <taxon>Alphaproteobacteria</taxon>
        <taxon>Sphingomonadales</taxon>
        <taxon>Erythrobacteraceae</taxon>
        <taxon>Alteriqipengyuania</taxon>
    </lineage>
</organism>
<dbReference type="OrthoDB" id="7388052at2"/>
<comment type="caution">
    <text evidence="8">The sequence shown here is derived from an EMBL/GenBank/DDBJ whole genome shotgun (WGS) entry which is preliminary data.</text>
</comment>